<comment type="caution">
    <text evidence="2">The sequence shown here is derived from an EMBL/GenBank/DDBJ whole genome shotgun (WGS) entry which is preliminary data.</text>
</comment>
<dbReference type="AlphaFoldDB" id="A6GBV3"/>
<dbReference type="EMBL" id="ABCS01000061">
    <property type="protein sequence ID" value="EDM76626.1"/>
    <property type="molecule type" value="Genomic_DNA"/>
</dbReference>
<protein>
    <submittedName>
        <fullName evidence="2">Uncharacterized protein</fullName>
    </submittedName>
</protein>
<gene>
    <name evidence="2" type="ORF">PPSIR1_18192</name>
</gene>
<dbReference type="STRING" id="391625.PPSIR1_18192"/>
<evidence type="ECO:0000256" key="1">
    <source>
        <dbReference type="SAM" id="MobiDB-lite"/>
    </source>
</evidence>
<organism evidence="2 3">
    <name type="scientific">Plesiocystis pacifica SIR-1</name>
    <dbReference type="NCBI Taxonomy" id="391625"/>
    <lineage>
        <taxon>Bacteria</taxon>
        <taxon>Pseudomonadati</taxon>
        <taxon>Myxococcota</taxon>
        <taxon>Polyangia</taxon>
        <taxon>Nannocystales</taxon>
        <taxon>Nannocystaceae</taxon>
        <taxon>Plesiocystis</taxon>
    </lineage>
</organism>
<accession>A6GBV3</accession>
<reference evidence="2 3" key="1">
    <citation type="submission" date="2007-06" db="EMBL/GenBank/DDBJ databases">
        <authorList>
            <person name="Shimkets L."/>
            <person name="Ferriera S."/>
            <person name="Johnson J."/>
            <person name="Kravitz S."/>
            <person name="Beeson K."/>
            <person name="Sutton G."/>
            <person name="Rogers Y.-H."/>
            <person name="Friedman R."/>
            <person name="Frazier M."/>
            <person name="Venter J.C."/>
        </authorList>
    </citation>
    <scope>NUCLEOTIDE SEQUENCE [LARGE SCALE GENOMIC DNA]</scope>
    <source>
        <strain evidence="2 3">SIR-1</strain>
    </source>
</reference>
<evidence type="ECO:0000313" key="3">
    <source>
        <dbReference type="Proteomes" id="UP000005801"/>
    </source>
</evidence>
<name>A6GBV3_9BACT</name>
<feature type="region of interest" description="Disordered" evidence="1">
    <location>
        <begin position="1"/>
        <end position="70"/>
    </location>
</feature>
<proteinExistence type="predicted"/>
<sequence length="151" mass="15195">MRARDSARASASAAGTGPEEVTAGVTNSTRPTGRAASGWPASTKGSGPTSKAQELSPLSAMGPADRGVGEGAVRGRVCAVGEEREAVVVGRARLEIGRVDLEVLDPGPQDDAVGEGVPARAPGEALGVRRGVGTNGFGRVRTRRARLGVGL</sequence>
<evidence type="ECO:0000313" key="2">
    <source>
        <dbReference type="EMBL" id="EDM76626.1"/>
    </source>
</evidence>
<dbReference type="Proteomes" id="UP000005801">
    <property type="component" value="Unassembled WGS sequence"/>
</dbReference>
<feature type="compositionally biased region" description="Polar residues" evidence="1">
    <location>
        <begin position="43"/>
        <end position="53"/>
    </location>
</feature>
<keyword evidence="3" id="KW-1185">Reference proteome</keyword>